<dbReference type="Gene3D" id="1.10.10.10">
    <property type="entry name" value="Winged helix-like DNA-binding domain superfamily/Winged helix DNA-binding domain"/>
    <property type="match status" value="1"/>
</dbReference>
<reference evidence="1 2" key="1">
    <citation type="submission" date="2024-10" db="EMBL/GenBank/DDBJ databases">
        <title>Novel secondary metabolite-producing bacteria for plant disease control.</title>
        <authorList>
            <person name="Chevrette M."/>
        </authorList>
    </citation>
    <scope>NUCLEOTIDE SEQUENCE [LARGE SCALE GENOMIC DNA]</scope>
    <source>
        <strain evidence="1 2">J30 TE3557</strain>
    </source>
</reference>
<accession>A0ABW8N0L6</accession>
<name>A0ABW8N0L6_9MICC</name>
<gene>
    <name evidence="1" type="ORF">ABIA52_000040</name>
</gene>
<sequence>MIVDVRSRRDDIGQDRTVVRSARRESIGSKAEAAMNALGINAFRALVLRALFQNPEGMLSGQVAEMVGGGVMTTWRHLVELEKQGLVEALADENEPNRQGQRVVYRLNRQACDEAIKAWVDFLGGR</sequence>
<protein>
    <submittedName>
        <fullName evidence="1">DNA-binding transcriptional ArsR family regulator</fullName>
    </submittedName>
</protein>
<evidence type="ECO:0000313" key="2">
    <source>
        <dbReference type="Proteomes" id="UP001620520"/>
    </source>
</evidence>
<comment type="caution">
    <text evidence="1">The sequence shown here is derived from an EMBL/GenBank/DDBJ whole genome shotgun (WGS) entry which is preliminary data.</text>
</comment>
<dbReference type="GO" id="GO:0003677">
    <property type="term" value="F:DNA binding"/>
    <property type="evidence" value="ECO:0007669"/>
    <property type="project" value="UniProtKB-KW"/>
</dbReference>
<dbReference type="InterPro" id="IPR036388">
    <property type="entry name" value="WH-like_DNA-bd_sf"/>
</dbReference>
<organism evidence="1 2">
    <name type="scientific">Paenarthrobacter histidinolovorans</name>
    <dbReference type="NCBI Taxonomy" id="43664"/>
    <lineage>
        <taxon>Bacteria</taxon>
        <taxon>Bacillati</taxon>
        <taxon>Actinomycetota</taxon>
        <taxon>Actinomycetes</taxon>
        <taxon>Micrococcales</taxon>
        <taxon>Micrococcaceae</taxon>
        <taxon>Paenarthrobacter</taxon>
    </lineage>
</organism>
<keyword evidence="2" id="KW-1185">Reference proteome</keyword>
<dbReference type="InterPro" id="IPR036390">
    <property type="entry name" value="WH_DNA-bd_sf"/>
</dbReference>
<dbReference type="SUPFAM" id="SSF46785">
    <property type="entry name" value="Winged helix' DNA-binding domain"/>
    <property type="match status" value="1"/>
</dbReference>
<proteinExistence type="predicted"/>
<dbReference type="EMBL" id="JBIYEW010000001">
    <property type="protein sequence ID" value="MFK4637151.1"/>
    <property type="molecule type" value="Genomic_DNA"/>
</dbReference>
<dbReference type="Proteomes" id="UP001620520">
    <property type="component" value="Unassembled WGS sequence"/>
</dbReference>
<keyword evidence="1" id="KW-0238">DNA-binding</keyword>
<evidence type="ECO:0000313" key="1">
    <source>
        <dbReference type="EMBL" id="MFK4637151.1"/>
    </source>
</evidence>